<keyword evidence="6" id="KW-1185">Reference proteome</keyword>
<dbReference type="InterPro" id="IPR011429">
    <property type="entry name" value="Cyt_c_Planctomycete-type"/>
</dbReference>
<dbReference type="Pfam" id="PF07583">
    <property type="entry name" value="PSCyt2"/>
    <property type="match status" value="1"/>
</dbReference>
<name>A0A5C5ZX48_9BACT</name>
<sequence precursor="true">MTRFLFLLTVTFGSLGLISSQAAEIDFENDVLPILENNCLHCHGEDEQESGLRLDRRGYMLRGGDSGLAALVPGKPDKSYLIEVISHVDPNMAMPPDEDKLPAEEIELVTRWIKEGAIWPGQMDDRAEQEIDHWAFLPRRTEFKHDSIDDFLSEKLVAAGLGFSEPADPRSLIRRVSIVLTGLAPTPQRTEEFIEAFERDADVAYRSLVDELLGSPHFGERWAQHWLDVIRWAETNGSESNLYRKNAWMYRDYVVNSFNEDKSYDQFIREQLAGDTMNAGPATGFLVSGPHVPSATVGAEPSARRQARADRMDEILQTVGASVMGMTVGCARCHNHKFDPISISDYYSMTAVFQDVEFGSRYPELPNDDPRVHRESELRAELEHLRGQMRAEGWAWIEDWKGFQEVHFPSRTIDSLRIAFTGRFVLMDEVEILQDDPREQDGLRNVALPSLGVTVSENPATKNEGMSAENLVNQVYGAKEFKANSPKDSPEKPWVTFHFPEPTQISRLRLSSNREDFLETDYINGLHNIQYGDFRLEVEDESGKWQPFATTSAMKQKSSEDQQRKAIQQKIDEIIAVMIEEGPQPAFVARFVEPVETFVFARGSPESPRDPVFASAPSRFNGDLGIEPDSPGAQRRKAFAE</sequence>
<dbReference type="AlphaFoldDB" id="A0A5C5ZX48"/>
<dbReference type="RefSeq" id="WP_146581136.1">
    <property type="nucleotide sequence ID" value="NZ_SJPM01000014.1"/>
</dbReference>
<dbReference type="PANTHER" id="PTHR35889:SF3">
    <property type="entry name" value="F-BOX DOMAIN-CONTAINING PROTEIN"/>
    <property type="match status" value="1"/>
</dbReference>
<feature type="signal peptide" evidence="2">
    <location>
        <begin position="1"/>
        <end position="22"/>
    </location>
</feature>
<dbReference type="InterPro" id="IPR011444">
    <property type="entry name" value="DUF1549"/>
</dbReference>
<evidence type="ECO:0000259" key="4">
    <source>
        <dbReference type="Pfam" id="PF07635"/>
    </source>
</evidence>
<dbReference type="InterPro" id="IPR036909">
    <property type="entry name" value="Cyt_c-like_dom_sf"/>
</dbReference>
<reference evidence="5 6" key="1">
    <citation type="submission" date="2019-02" db="EMBL/GenBank/DDBJ databases">
        <title>Deep-cultivation of Planctomycetes and their phenomic and genomic characterization uncovers novel biology.</title>
        <authorList>
            <person name="Wiegand S."/>
            <person name="Jogler M."/>
            <person name="Boedeker C."/>
            <person name="Pinto D."/>
            <person name="Vollmers J."/>
            <person name="Rivas-Marin E."/>
            <person name="Kohn T."/>
            <person name="Peeters S.H."/>
            <person name="Heuer A."/>
            <person name="Rast P."/>
            <person name="Oberbeckmann S."/>
            <person name="Bunk B."/>
            <person name="Jeske O."/>
            <person name="Meyerdierks A."/>
            <person name="Storesund J.E."/>
            <person name="Kallscheuer N."/>
            <person name="Luecker S."/>
            <person name="Lage O.M."/>
            <person name="Pohl T."/>
            <person name="Merkel B.J."/>
            <person name="Hornburger P."/>
            <person name="Mueller R.-W."/>
            <person name="Bruemmer F."/>
            <person name="Labrenz M."/>
            <person name="Spormann A.M."/>
            <person name="Op Den Camp H."/>
            <person name="Overmann J."/>
            <person name="Amann R."/>
            <person name="Jetten M.S.M."/>
            <person name="Mascher T."/>
            <person name="Medema M.H."/>
            <person name="Devos D.P."/>
            <person name="Kaster A.-K."/>
            <person name="Ovreas L."/>
            <person name="Rohde M."/>
            <person name="Galperin M.Y."/>
            <person name="Jogler C."/>
        </authorList>
    </citation>
    <scope>NUCLEOTIDE SEQUENCE [LARGE SCALE GENOMIC DNA]</scope>
    <source>
        <strain evidence="5 6">Pla100</strain>
    </source>
</reference>
<gene>
    <name evidence="5" type="ORF">Pla100_51420</name>
</gene>
<feature type="domain" description="Cytochrome C Planctomycete-type" evidence="4">
    <location>
        <begin position="39"/>
        <end position="98"/>
    </location>
</feature>
<proteinExistence type="predicted"/>
<dbReference type="OrthoDB" id="127107at2"/>
<evidence type="ECO:0000313" key="5">
    <source>
        <dbReference type="EMBL" id="TWT91700.1"/>
    </source>
</evidence>
<comment type="caution">
    <text evidence="5">The sequence shown here is derived from an EMBL/GenBank/DDBJ whole genome shotgun (WGS) entry which is preliminary data.</text>
</comment>
<dbReference type="GO" id="GO:0009055">
    <property type="term" value="F:electron transfer activity"/>
    <property type="evidence" value="ECO:0007669"/>
    <property type="project" value="InterPro"/>
</dbReference>
<feature type="chain" id="PRO_5022847138" evidence="2">
    <location>
        <begin position="23"/>
        <end position="641"/>
    </location>
</feature>
<dbReference type="Pfam" id="PF07635">
    <property type="entry name" value="PSCyt1"/>
    <property type="match status" value="1"/>
</dbReference>
<protein>
    <submittedName>
        <fullName evidence="5">Planctomycete cytochrome C</fullName>
    </submittedName>
</protein>
<dbReference type="Gene3D" id="1.10.760.10">
    <property type="entry name" value="Cytochrome c-like domain"/>
    <property type="match status" value="1"/>
</dbReference>
<feature type="domain" description="DUF1549" evidence="3">
    <location>
        <begin position="148"/>
        <end position="357"/>
    </location>
</feature>
<dbReference type="PANTHER" id="PTHR35889">
    <property type="entry name" value="CYCLOINULO-OLIGOSACCHARIDE FRUCTANOTRANSFERASE-RELATED"/>
    <property type="match status" value="1"/>
</dbReference>
<evidence type="ECO:0000256" key="2">
    <source>
        <dbReference type="SAM" id="SignalP"/>
    </source>
</evidence>
<dbReference type="Proteomes" id="UP000316213">
    <property type="component" value="Unassembled WGS sequence"/>
</dbReference>
<dbReference type="SUPFAM" id="SSF46626">
    <property type="entry name" value="Cytochrome c"/>
    <property type="match status" value="1"/>
</dbReference>
<accession>A0A5C5ZX48</accession>
<evidence type="ECO:0000313" key="6">
    <source>
        <dbReference type="Proteomes" id="UP000316213"/>
    </source>
</evidence>
<keyword evidence="2" id="KW-0732">Signal</keyword>
<dbReference type="EMBL" id="SJPM01000014">
    <property type="protein sequence ID" value="TWT91700.1"/>
    <property type="molecule type" value="Genomic_DNA"/>
</dbReference>
<organism evidence="5 6">
    <name type="scientific">Neorhodopirellula pilleata</name>
    <dbReference type="NCBI Taxonomy" id="2714738"/>
    <lineage>
        <taxon>Bacteria</taxon>
        <taxon>Pseudomonadati</taxon>
        <taxon>Planctomycetota</taxon>
        <taxon>Planctomycetia</taxon>
        <taxon>Pirellulales</taxon>
        <taxon>Pirellulaceae</taxon>
        <taxon>Neorhodopirellula</taxon>
    </lineage>
</organism>
<feature type="region of interest" description="Disordered" evidence="1">
    <location>
        <begin position="603"/>
        <end position="641"/>
    </location>
</feature>
<dbReference type="GO" id="GO:0020037">
    <property type="term" value="F:heme binding"/>
    <property type="evidence" value="ECO:0007669"/>
    <property type="project" value="InterPro"/>
</dbReference>
<evidence type="ECO:0000256" key="1">
    <source>
        <dbReference type="SAM" id="MobiDB-lite"/>
    </source>
</evidence>
<evidence type="ECO:0000259" key="3">
    <source>
        <dbReference type="Pfam" id="PF07583"/>
    </source>
</evidence>